<accession>A0AA36MSU0</accession>
<protein>
    <recommendedName>
        <fullName evidence="4">DNA2/NAM7 helicase helicase domain-containing protein</fullName>
    </recommendedName>
</protein>
<evidence type="ECO:0008006" key="4">
    <source>
        <dbReference type="Google" id="ProtNLM"/>
    </source>
</evidence>
<dbReference type="Proteomes" id="UP001178507">
    <property type="component" value="Unassembled WGS sequence"/>
</dbReference>
<sequence>MGSKSGGKTKGQASGKSGKGKGGKGGKGKAAPSLGKSSGWQGSSWSGSQWTGGQSSGQWTSSSWGGQWGGKGGKSQNGGSSQEAQRFVKQLLDTRGDRLEREILGGGTLWRSCWADSSQGKNLMMILGKLPASANVPPPPAAACQAAAERFLERERGSPEQAVAAAEVAINVVQRLLLFEWEVSAEEARDALEGILEKAKDCLQLKHKDHKDALKRIMELIDELEKPWKIRCKAEPEDMPEEPASSVPGTGAGGTFSHQGWRKACVAWLARTELFASPLLPKMRGGTKVKGVDPRGIYDSPDQYMDTIQQLMVAMTFSEGNACISPRCWHRDGGKECGATLWPVPEGQGLHCRSRHCHGAVVLACGNRNHLSGLCKKCAREATMNAVGRAGHKASTHIYDACLTHIGADGRLYFQGVQSRNPPQMAIHWRTTKRLQSPNLVALVKLSEPGAGLRLEDALYWGEITSHPHVGGKPSDEARRHEAGQLAVNMAGVVEFDSEQFTEGDHLAIIDCMTFVPEYIPVLKALEKQRDSTLPFQDGALLNLCVWNRPIGNTMAEDQDMSNLQQLVDEMIDESTLQPIREIRRDDQLADRLSQELLQLLRAVTLDDGQLRSFIDGLRNSLHLTQGPPGTGKSYLGVVMVRALLIIRKLWQQVNATVGTPPILVLSYKPFGA</sequence>
<keyword evidence="3" id="KW-1185">Reference proteome</keyword>
<comment type="caution">
    <text evidence="2">The sequence shown here is derived from an EMBL/GenBank/DDBJ whole genome shotgun (WGS) entry which is preliminary data.</text>
</comment>
<gene>
    <name evidence="2" type="ORF">EVOR1521_LOCUS9948</name>
</gene>
<organism evidence="2 3">
    <name type="scientific">Effrenium voratum</name>
    <dbReference type="NCBI Taxonomy" id="2562239"/>
    <lineage>
        <taxon>Eukaryota</taxon>
        <taxon>Sar</taxon>
        <taxon>Alveolata</taxon>
        <taxon>Dinophyceae</taxon>
        <taxon>Suessiales</taxon>
        <taxon>Symbiodiniaceae</taxon>
        <taxon>Effrenium</taxon>
    </lineage>
</organism>
<evidence type="ECO:0000313" key="3">
    <source>
        <dbReference type="Proteomes" id="UP001178507"/>
    </source>
</evidence>
<feature type="non-terminal residue" evidence="2">
    <location>
        <position position="673"/>
    </location>
</feature>
<feature type="compositionally biased region" description="Gly residues" evidence="1">
    <location>
        <begin position="66"/>
        <end position="76"/>
    </location>
</feature>
<proteinExistence type="predicted"/>
<name>A0AA36MSU0_9DINO</name>
<feature type="region of interest" description="Disordered" evidence="1">
    <location>
        <begin position="1"/>
        <end position="84"/>
    </location>
</feature>
<reference evidence="2" key="1">
    <citation type="submission" date="2023-08" db="EMBL/GenBank/DDBJ databases">
        <authorList>
            <person name="Chen Y."/>
            <person name="Shah S."/>
            <person name="Dougan E. K."/>
            <person name="Thang M."/>
            <person name="Chan C."/>
        </authorList>
    </citation>
    <scope>NUCLEOTIDE SEQUENCE</scope>
</reference>
<feature type="compositionally biased region" description="Basic residues" evidence="1">
    <location>
        <begin position="18"/>
        <end position="27"/>
    </location>
</feature>
<dbReference type="InterPro" id="IPR027417">
    <property type="entry name" value="P-loop_NTPase"/>
</dbReference>
<evidence type="ECO:0000313" key="2">
    <source>
        <dbReference type="EMBL" id="CAJ1382607.1"/>
    </source>
</evidence>
<feature type="compositionally biased region" description="Low complexity" evidence="1">
    <location>
        <begin position="29"/>
        <end position="65"/>
    </location>
</feature>
<evidence type="ECO:0000256" key="1">
    <source>
        <dbReference type="SAM" id="MobiDB-lite"/>
    </source>
</evidence>
<dbReference type="Gene3D" id="3.40.50.300">
    <property type="entry name" value="P-loop containing nucleotide triphosphate hydrolases"/>
    <property type="match status" value="1"/>
</dbReference>
<dbReference type="AlphaFoldDB" id="A0AA36MSU0"/>
<dbReference type="EMBL" id="CAUJNA010000920">
    <property type="protein sequence ID" value="CAJ1382607.1"/>
    <property type="molecule type" value="Genomic_DNA"/>
</dbReference>